<gene>
    <name evidence="1" type="ORF">CTRU02_213328</name>
</gene>
<sequence>MKQHAVAIPEKISFIEERIGSGNTLVRILKDADSFATVRLLRRGCRRYRFDKDLGPDSYYAGIDGGIFSPCYIRYPNRRRHLDMGNHYGGILFGIGNTNKAGGLIIPPIDVLRSQQLSFLKYQCLENDTEQSNTDEFRPVSEEDRNEFLLQQNSNFKHGRACHVLIENQNLTIDYLSLEQTSPNSWTGFRMMMPKLAGKIVPKGLIDEISCFLAMYPRDILPPTFALAMCIVWCRIRSDPDCQPELAVKKVRIVDGDIKRPVPYTDLAVFLLYSAHFFRFHEEHKLAAYGHIFRYADLMYKKDISHDKAFNIVSSQICEEKIIKHVNMMNLADKDWLEIVPPSWEGSTLTMPANSGPRAPRSKETTVSLMMPDIYTLGFPNYQNQLKKDYGDVLQEIRVHKLWVPKYVLDKSGVPSDEQQSRFSPKELRRYHKGNINQLWTVPVTEANLLSVQQQLILLNLLKEDMADDKNIAECLRPLKELMIAKGKHLTKSLAMELMRVHSKLMRDEVDKIKAFGQGSDKGHGTFTDQVLKPCCLLLGIVFPETPDAAMKAIGRLDEELDKAIATAKFLHSEGCQDARIMQAASQKLLDSQSLLYASRFILFLERLSGVELSAADEERWTRLFGQPYRAN</sequence>
<accession>A0ACC3YKD7</accession>
<evidence type="ECO:0000313" key="1">
    <source>
        <dbReference type="EMBL" id="KAL0932375.1"/>
    </source>
</evidence>
<evidence type="ECO:0000313" key="2">
    <source>
        <dbReference type="Proteomes" id="UP000805649"/>
    </source>
</evidence>
<organism evidence="1 2">
    <name type="scientific">Colletotrichum truncatum</name>
    <name type="common">Anthracnose fungus</name>
    <name type="synonym">Colletotrichum capsici</name>
    <dbReference type="NCBI Taxonomy" id="5467"/>
    <lineage>
        <taxon>Eukaryota</taxon>
        <taxon>Fungi</taxon>
        <taxon>Dikarya</taxon>
        <taxon>Ascomycota</taxon>
        <taxon>Pezizomycotina</taxon>
        <taxon>Sordariomycetes</taxon>
        <taxon>Hypocreomycetidae</taxon>
        <taxon>Glomerellales</taxon>
        <taxon>Glomerellaceae</taxon>
        <taxon>Colletotrichum</taxon>
        <taxon>Colletotrichum truncatum species complex</taxon>
    </lineage>
</organism>
<comment type="caution">
    <text evidence="1">The sequence shown here is derived from an EMBL/GenBank/DDBJ whole genome shotgun (WGS) entry which is preliminary data.</text>
</comment>
<proteinExistence type="predicted"/>
<dbReference type="Proteomes" id="UP000805649">
    <property type="component" value="Unassembled WGS sequence"/>
</dbReference>
<keyword evidence="2" id="KW-1185">Reference proteome</keyword>
<dbReference type="EMBL" id="VUJX02000009">
    <property type="protein sequence ID" value="KAL0932375.1"/>
    <property type="molecule type" value="Genomic_DNA"/>
</dbReference>
<protein>
    <submittedName>
        <fullName evidence="1">Uncharacterized protein</fullName>
    </submittedName>
</protein>
<reference evidence="1 2" key="1">
    <citation type="journal article" date="2020" name="Phytopathology">
        <title>Genome Sequence Resources of Colletotrichum truncatum, C. plurivorum, C. musicola, and C. sojae: Four Species Pathogenic to Soybean (Glycine max).</title>
        <authorList>
            <person name="Rogerio F."/>
            <person name="Boufleur T.R."/>
            <person name="Ciampi-Guillardi M."/>
            <person name="Sukno S.A."/>
            <person name="Thon M.R."/>
            <person name="Massola Junior N.S."/>
            <person name="Baroncelli R."/>
        </authorList>
    </citation>
    <scope>NUCLEOTIDE SEQUENCE [LARGE SCALE GENOMIC DNA]</scope>
    <source>
        <strain evidence="1 2">CMES1059</strain>
    </source>
</reference>
<name>A0ACC3YKD7_COLTU</name>